<dbReference type="Gene3D" id="3.40.47.10">
    <property type="match status" value="2"/>
</dbReference>
<keyword evidence="2 3" id="KW-0808">Transferase</keyword>
<dbReference type="GO" id="GO:0005829">
    <property type="term" value="C:cytosol"/>
    <property type="evidence" value="ECO:0007669"/>
    <property type="project" value="TreeGrafter"/>
</dbReference>
<dbReference type="Proteomes" id="UP000075430">
    <property type="component" value="Unassembled WGS sequence"/>
</dbReference>
<dbReference type="Pfam" id="PF00109">
    <property type="entry name" value="ketoacyl-synt"/>
    <property type="match status" value="1"/>
</dbReference>
<evidence type="ECO:0000256" key="1">
    <source>
        <dbReference type="ARBA" id="ARBA00008467"/>
    </source>
</evidence>
<comment type="similarity">
    <text evidence="1 3">Belongs to the thiolase-like superfamily. Beta-ketoacyl-ACP synthases family.</text>
</comment>
<dbReference type="InterPro" id="IPR016039">
    <property type="entry name" value="Thiolase-like"/>
</dbReference>
<evidence type="ECO:0000256" key="2">
    <source>
        <dbReference type="ARBA" id="ARBA00022679"/>
    </source>
</evidence>
<keyword evidence="6" id="KW-1185">Reference proteome</keyword>
<organism evidence="5 6">
    <name type="scientific">Bacillus nakamurai</name>
    <dbReference type="NCBI Taxonomy" id="1793963"/>
    <lineage>
        <taxon>Bacteria</taxon>
        <taxon>Bacillati</taxon>
        <taxon>Bacillota</taxon>
        <taxon>Bacilli</taxon>
        <taxon>Bacillales</taxon>
        <taxon>Bacillaceae</taxon>
        <taxon>Bacillus</taxon>
    </lineage>
</organism>
<dbReference type="InterPro" id="IPR014030">
    <property type="entry name" value="Ketoacyl_synth_N"/>
</dbReference>
<evidence type="ECO:0000259" key="4">
    <source>
        <dbReference type="PROSITE" id="PS52004"/>
    </source>
</evidence>
<name>A0A150FA19_9BACI</name>
<protein>
    <submittedName>
        <fullName evidence="5">Polyketide beta-ketoacyl:ACP synthase</fullName>
    </submittedName>
</protein>
<dbReference type="PROSITE" id="PS52004">
    <property type="entry name" value="KS3_2"/>
    <property type="match status" value="1"/>
</dbReference>
<dbReference type="GO" id="GO:0006633">
    <property type="term" value="P:fatty acid biosynthetic process"/>
    <property type="evidence" value="ECO:0007669"/>
    <property type="project" value="TreeGrafter"/>
</dbReference>
<dbReference type="EMBL" id="LSBA01000009">
    <property type="protein sequence ID" value="KXZ20779.1"/>
    <property type="molecule type" value="Genomic_DNA"/>
</dbReference>
<evidence type="ECO:0000313" key="5">
    <source>
        <dbReference type="EMBL" id="KXZ20779.1"/>
    </source>
</evidence>
<evidence type="ECO:0000256" key="3">
    <source>
        <dbReference type="RuleBase" id="RU003694"/>
    </source>
</evidence>
<feature type="domain" description="Ketosynthase family 3 (KS3)" evidence="4">
    <location>
        <begin position="8"/>
        <end position="409"/>
    </location>
</feature>
<reference evidence="6" key="1">
    <citation type="submission" date="2016-02" db="EMBL/GenBank/DDBJ databases">
        <authorList>
            <person name="Dunlap C."/>
        </authorList>
    </citation>
    <scope>NUCLEOTIDE SEQUENCE [LARGE SCALE GENOMIC DNA]</scope>
    <source>
        <strain evidence="6">NRRL B-41092</strain>
    </source>
</reference>
<dbReference type="RefSeq" id="WP_061521408.1">
    <property type="nucleotide sequence ID" value="NZ_JARLZY010000007.1"/>
</dbReference>
<dbReference type="InterPro" id="IPR014031">
    <property type="entry name" value="Ketoacyl_synth_C"/>
</dbReference>
<dbReference type="NCBIfam" id="NF005490">
    <property type="entry name" value="PRK07103.1"/>
    <property type="match status" value="1"/>
</dbReference>
<gene>
    <name evidence="5" type="ORF">AXI58_14170</name>
</gene>
<dbReference type="GO" id="GO:0004315">
    <property type="term" value="F:3-oxoacyl-[acyl-carrier-protein] synthase activity"/>
    <property type="evidence" value="ECO:0007669"/>
    <property type="project" value="TreeGrafter"/>
</dbReference>
<dbReference type="Pfam" id="PF02801">
    <property type="entry name" value="Ketoacyl-synt_C"/>
    <property type="match status" value="1"/>
</dbReference>
<dbReference type="SMART" id="SM00825">
    <property type="entry name" value="PKS_KS"/>
    <property type="match status" value="1"/>
</dbReference>
<sequence length="414" mass="44193">MSMRNDGTSEIKITGIGVLTAVGQGKDAFLEALMEGHHAFDVMKRPGRQKGTSFIGAELKDLTPPDTLSKRLYRRASLSGKAALIALDEAWRDAALDGADPSRTGLIIGGSNVQQRELVQAFEKNSESPQFVNPTYGLSFMDSDLSGLCTEQFGIKGPAFTVGGASASGQAAVIQAAQAINGGLFDRCIVIGALTDLSYMECQALRSLGAMGTDKYAECPEAACRPFDRHTDGFIYGEACGAIVLERAESADKRGARSWAGLRGWGMASDGNRNPNPSIEGEMTVIRQALDRAGLSAKEIDYINPHGTGSPIGDKTECQALSESGLSHARINATKSITGHGLSAAGTVEVISSLLQMRESMLHPTRNLTEPIDDTFHWVKDKPRAHTVQCALSLSMGFGGINTALCLENHFRNR</sequence>
<dbReference type="PANTHER" id="PTHR11712">
    <property type="entry name" value="POLYKETIDE SYNTHASE-RELATED"/>
    <property type="match status" value="1"/>
</dbReference>
<dbReference type="InterPro" id="IPR020841">
    <property type="entry name" value="PKS_Beta-ketoAc_synthase_dom"/>
</dbReference>
<dbReference type="AlphaFoldDB" id="A0A150FA19"/>
<dbReference type="CDD" id="cd00834">
    <property type="entry name" value="KAS_I_II"/>
    <property type="match status" value="1"/>
</dbReference>
<accession>A0A150FA19</accession>
<dbReference type="SUPFAM" id="SSF53901">
    <property type="entry name" value="Thiolase-like"/>
    <property type="match status" value="2"/>
</dbReference>
<comment type="caution">
    <text evidence="5">The sequence shown here is derived from an EMBL/GenBank/DDBJ whole genome shotgun (WGS) entry which is preliminary data.</text>
</comment>
<evidence type="ECO:0000313" key="6">
    <source>
        <dbReference type="Proteomes" id="UP000075430"/>
    </source>
</evidence>
<proteinExistence type="inferred from homology"/>
<dbReference type="OrthoDB" id="9808669at2"/>
<dbReference type="STRING" id="1793963.AXI58_14170"/>
<dbReference type="InterPro" id="IPR000794">
    <property type="entry name" value="Beta-ketoacyl_synthase"/>
</dbReference>
<dbReference type="PANTHER" id="PTHR11712:SF336">
    <property type="entry name" value="3-OXOACYL-[ACYL-CARRIER-PROTEIN] SYNTHASE, MITOCHONDRIAL"/>
    <property type="match status" value="1"/>
</dbReference>